<evidence type="ECO:0000259" key="4">
    <source>
        <dbReference type="PROSITE" id="PS50110"/>
    </source>
</evidence>
<dbReference type="GO" id="GO:0005829">
    <property type="term" value="C:cytosol"/>
    <property type="evidence" value="ECO:0007669"/>
    <property type="project" value="TreeGrafter"/>
</dbReference>
<dbReference type="SUPFAM" id="SSF52172">
    <property type="entry name" value="CheY-like"/>
    <property type="match status" value="1"/>
</dbReference>
<dbReference type="PROSITE" id="PS51755">
    <property type="entry name" value="OMPR_PHOB"/>
    <property type="match status" value="1"/>
</dbReference>
<dbReference type="SMART" id="SM00862">
    <property type="entry name" value="Trans_reg_C"/>
    <property type="match status" value="1"/>
</dbReference>
<name>A0A7S8E8Z2_9CHLR</name>
<dbReference type="InterPro" id="IPR036388">
    <property type="entry name" value="WH-like_DNA-bd_sf"/>
</dbReference>
<dbReference type="Gene3D" id="1.10.10.10">
    <property type="entry name" value="Winged helix-like DNA-binding domain superfamily/Winged helix DNA-binding domain"/>
    <property type="match status" value="1"/>
</dbReference>
<dbReference type="GO" id="GO:0000156">
    <property type="term" value="F:phosphorelay response regulator activity"/>
    <property type="evidence" value="ECO:0007669"/>
    <property type="project" value="TreeGrafter"/>
</dbReference>
<feature type="domain" description="Response regulatory" evidence="4">
    <location>
        <begin position="5"/>
        <end position="119"/>
    </location>
</feature>
<keyword evidence="2" id="KW-0597">Phosphoprotein</keyword>
<feature type="DNA-binding region" description="OmpR/PhoB-type" evidence="3">
    <location>
        <begin position="130"/>
        <end position="229"/>
    </location>
</feature>
<dbReference type="InterPro" id="IPR001867">
    <property type="entry name" value="OmpR/PhoB-type_DNA-bd"/>
</dbReference>
<evidence type="ECO:0000256" key="3">
    <source>
        <dbReference type="PROSITE-ProRule" id="PRU01091"/>
    </source>
</evidence>
<evidence type="ECO:0000256" key="1">
    <source>
        <dbReference type="ARBA" id="ARBA00023125"/>
    </source>
</evidence>
<evidence type="ECO:0000259" key="5">
    <source>
        <dbReference type="PROSITE" id="PS51755"/>
    </source>
</evidence>
<protein>
    <submittedName>
        <fullName evidence="6">Response regulator transcription factor</fullName>
    </submittedName>
</protein>
<dbReference type="Pfam" id="PF00486">
    <property type="entry name" value="Trans_reg_C"/>
    <property type="match status" value="1"/>
</dbReference>
<evidence type="ECO:0000256" key="2">
    <source>
        <dbReference type="PROSITE-ProRule" id="PRU00169"/>
    </source>
</evidence>
<dbReference type="CDD" id="cd00383">
    <property type="entry name" value="trans_reg_C"/>
    <property type="match status" value="1"/>
</dbReference>
<dbReference type="Proteomes" id="UP000594468">
    <property type="component" value="Chromosome"/>
</dbReference>
<dbReference type="PANTHER" id="PTHR48111:SF50">
    <property type="entry name" value="KDP OPERON TRANSCRIPTIONAL REGULATORY PROTEIN KDPE"/>
    <property type="match status" value="1"/>
</dbReference>
<dbReference type="PROSITE" id="PS50110">
    <property type="entry name" value="RESPONSE_REGULATORY"/>
    <property type="match status" value="1"/>
</dbReference>
<dbReference type="InterPro" id="IPR001789">
    <property type="entry name" value="Sig_transdc_resp-reg_receiver"/>
</dbReference>
<keyword evidence="7" id="KW-1185">Reference proteome</keyword>
<dbReference type="GO" id="GO:0032993">
    <property type="term" value="C:protein-DNA complex"/>
    <property type="evidence" value="ECO:0007669"/>
    <property type="project" value="TreeGrafter"/>
</dbReference>
<dbReference type="Gene3D" id="3.40.50.2300">
    <property type="match status" value="1"/>
</dbReference>
<feature type="domain" description="OmpR/PhoB-type" evidence="5">
    <location>
        <begin position="130"/>
        <end position="229"/>
    </location>
</feature>
<dbReference type="CDD" id="cd17574">
    <property type="entry name" value="REC_OmpR"/>
    <property type="match status" value="1"/>
</dbReference>
<dbReference type="GO" id="GO:0000976">
    <property type="term" value="F:transcription cis-regulatory region binding"/>
    <property type="evidence" value="ECO:0007669"/>
    <property type="project" value="TreeGrafter"/>
</dbReference>
<dbReference type="AlphaFoldDB" id="A0A7S8E8Z2"/>
<dbReference type="SUPFAM" id="SSF46894">
    <property type="entry name" value="C-terminal effector domain of the bipartite response regulators"/>
    <property type="match status" value="1"/>
</dbReference>
<evidence type="ECO:0000313" key="6">
    <source>
        <dbReference type="EMBL" id="QPC82444.1"/>
    </source>
</evidence>
<dbReference type="SMART" id="SM00448">
    <property type="entry name" value="REC"/>
    <property type="match status" value="1"/>
</dbReference>
<dbReference type="Pfam" id="PF00072">
    <property type="entry name" value="Response_reg"/>
    <property type="match status" value="1"/>
</dbReference>
<organism evidence="6 7">
    <name type="scientific">Phototrophicus methaneseepsis</name>
    <dbReference type="NCBI Taxonomy" id="2710758"/>
    <lineage>
        <taxon>Bacteria</taxon>
        <taxon>Bacillati</taxon>
        <taxon>Chloroflexota</taxon>
        <taxon>Candidatus Thermofontia</taxon>
        <taxon>Phototrophicales</taxon>
        <taxon>Phototrophicaceae</taxon>
        <taxon>Phototrophicus</taxon>
    </lineage>
</organism>
<evidence type="ECO:0000313" key="7">
    <source>
        <dbReference type="Proteomes" id="UP000594468"/>
    </source>
</evidence>
<dbReference type="InterPro" id="IPR016032">
    <property type="entry name" value="Sig_transdc_resp-reg_C-effctor"/>
</dbReference>
<dbReference type="GO" id="GO:0006355">
    <property type="term" value="P:regulation of DNA-templated transcription"/>
    <property type="evidence" value="ECO:0007669"/>
    <property type="project" value="InterPro"/>
</dbReference>
<keyword evidence="1 3" id="KW-0238">DNA-binding</keyword>
<sequence length="239" mass="27104">MKKSKVLIVEDDETVSGLMSEFLGKLGYDVTVFGDAPEALDHVKQRGLPHIVLIDLGLPSMHGFELANRFKAMADVPIIFVTSAGDTDTIVQGLKKYAEDFIVKPFELRELEARVHVVLSRMPSLDYASEPVVRVDDLLNIDFAHNRIVLNGKSIGLTPTESILLHVLLRNAGRVVENRMLIARVWPSEEVFEDTLRVHMHRLRRKLEADSHHPHYIRTERGVGYMFTMRPPELFGEEA</sequence>
<proteinExistence type="predicted"/>
<feature type="modified residue" description="4-aspartylphosphate" evidence="2">
    <location>
        <position position="55"/>
    </location>
</feature>
<gene>
    <name evidence="6" type="ORF">G4Y79_22610</name>
</gene>
<dbReference type="RefSeq" id="WP_195170513.1">
    <property type="nucleotide sequence ID" value="NZ_CP062983.1"/>
</dbReference>
<dbReference type="EMBL" id="CP062983">
    <property type="protein sequence ID" value="QPC82444.1"/>
    <property type="molecule type" value="Genomic_DNA"/>
</dbReference>
<accession>A0A7S8E8Z2</accession>
<dbReference type="KEGG" id="pmet:G4Y79_22610"/>
<dbReference type="PANTHER" id="PTHR48111">
    <property type="entry name" value="REGULATOR OF RPOS"/>
    <property type="match status" value="1"/>
</dbReference>
<reference evidence="6 7" key="1">
    <citation type="submission" date="2020-02" db="EMBL/GenBank/DDBJ databases">
        <authorList>
            <person name="Zheng R.K."/>
            <person name="Sun C.M."/>
        </authorList>
    </citation>
    <scope>NUCLEOTIDE SEQUENCE [LARGE SCALE GENOMIC DNA]</scope>
    <source>
        <strain evidence="7">rifampicinis</strain>
    </source>
</reference>
<dbReference type="InterPro" id="IPR039420">
    <property type="entry name" value="WalR-like"/>
</dbReference>
<dbReference type="InterPro" id="IPR011006">
    <property type="entry name" value="CheY-like_superfamily"/>
</dbReference>